<dbReference type="InterPro" id="IPR000182">
    <property type="entry name" value="GNAT_dom"/>
</dbReference>
<evidence type="ECO:0000256" key="3">
    <source>
        <dbReference type="ARBA" id="ARBA00023315"/>
    </source>
</evidence>
<organism evidence="4 5">
    <name type="scientific">Prauserella marina</name>
    <dbReference type="NCBI Taxonomy" id="530584"/>
    <lineage>
        <taxon>Bacteria</taxon>
        <taxon>Bacillati</taxon>
        <taxon>Actinomycetota</taxon>
        <taxon>Actinomycetes</taxon>
        <taxon>Pseudonocardiales</taxon>
        <taxon>Pseudonocardiaceae</taxon>
        <taxon>Prauserella</taxon>
    </lineage>
</organism>
<dbReference type="RefSeq" id="WP_091799234.1">
    <property type="nucleotide sequence ID" value="NZ_CP016353.1"/>
</dbReference>
<evidence type="ECO:0000256" key="2">
    <source>
        <dbReference type="ARBA" id="ARBA00022679"/>
    </source>
</evidence>
<keyword evidence="5" id="KW-1185">Reference proteome</keyword>
<dbReference type="EMBL" id="FMZE01000002">
    <property type="protein sequence ID" value="SDC43206.1"/>
    <property type="molecule type" value="Genomic_DNA"/>
</dbReference>
<dbReference type="PANTHER" id="PTHR10545">
    <property type="entry name" value="DIAMINE N-ACETYLTRANSFERASE"/>
    <property type="match status" value="1"/>
</dbReference>
<name>A0A222VKR5_9PSEU</name>
<dbReference type="AlphaFoldDB" id="A0A222VKR5"/>
<keyword evidence="4" id="KW-0689">Ribosomal protein</keyword>
<dbReference type="GO" id="GO:0008080">
    <property type="term" value="F:N-acetyltransferase activity"/>
    <property type="evidence" value="ECO:0007669"/>
    <property type="project" value="UniProtKB-ARBA"/>
</dbReference>
<dbReference type="FunFam" id="3.40.630.30:FF:000064">
    <property type="entry name" value="GNAT family acetyltransferase"/>
    <property type="match status" value="1"/>
</dbReference>
<dbReference type="InterPro" id="IPR051016">
    <property type="entry name" value="Diverse_Substrate_AcTransf"/>
</dbReference>
<dbReference type="InterPro" id="IPR016181">
    <property type="entry name" value="Acyl_CoA_acyltransferase"/>
</dbReference>
<dbReference type="KEGG" id="pmad:BAY61_05380"/>
<evidence type="ECO:0000313" key="5">
    <source>
        <dbReference type="Proteomes" id="UP000199494"/>
    </source>
</evidence>
<keyword evidence="3" id="KW-0012">Acyltransferase</keyword>
<dbReference type="OrthoDB" id="9805924at2"/>
<protein>
    <submittedName>
        <fullName evidence="4">Ribosomal protein S18 acetylase RimI</fullName>
    </submittedName>
</protein>
<keyword evidence="2" id="KW-0808">Transferase</keyword>
<dbReference type="Pfam" id="PF00583">
    <property type="entry name" value="Acetyltransf_1"/>
    <property type="match status" value="1"/>
</dbReference>
<comment type="similarity">
    <text evidence="1">Belongs to the acetyltransferase family.</text>
</comment>
<dbReference type="Proteomes" id="UP000199494">
    <property type="component" value="Unassembled WGS sequence"/>
</dbReference>
<gene>
    <name evidence="4" type="ORF">SAMN05421630_10280</name>
</gene>
<keyword evidence="4" id="KW-0687">Ribonucleoprotein</keyword>
<dbReference type="PANTHER" id="PTHR10545:SF29">
    <property type="entry name" value="GH14572P-RELATED"/>
    <property type="match status" value="1"/>
</dbReference>
<sequence>MQIRKFSVGDHELTLRQAEPFDVPDLHRFVVELAEAEQFPGEVEATQDDLARALFGAEPVAHAILAVVDGAPAGFAIYYPTYSTILGRQGLHLEDLYVSESHRGLGIGRILLGHLADLAVRQGCGRLEWWVLRTNENAIRFYRRLGARGLDELDVMRLEGDALGAMARECEPEVV</sequence>
<dbReference type="SUPFAM" id="SSF55729">
    <property type="entry name" value="Acyl-CoA N-acyltransferases (Nat)"/>
    <property type="match status" value="1"/>
</dbReference>
<accession>A0A222VKR5</accession>
<evidence type="ECO:0000313" key="4">
    <source>
        <dbReference type="EMBL" id="SDC43206.1"/>
    </source>
</evidence>
<dbReference type="CDD" id="cd04301">
    <property type="entry name" value="NAT_SF"/>
    <property type="match status" value="1"/>
</dbReference>
<reference evidence="4 5" key="1">
    <citation type="submission" date="2016-10" db="EMBL/GenBank/DDBJ databases">
        <authorList>
            <person name="de Groot N.N."/>
        </authorList>
    </citation>
    <scope>NUCLEOTIDE SEQUENCE [LARGE SCALE GENOMIC DNA]</scope>
    <source>
        <strain evidence="4 5">CGMCC 4.5506</strain>
    </source>
</reference>
<dbReference type="Gene3D" id="3.40.630.30">
    <property type="match status" value="1"/>
</dbReference>
<evidence type="ECO:0000256" key="1">
    <source>
        <dbReference type="ARBA" id="ARBA00008694"/>
    </source>
</evidence>
<dbReference type="PROSITE" id="PS51186">
    <property type="entry name" value="GNAT"/>
    <property type="match status" value="1"/>
</dbReference>
<dbReference type="GO" id="GO:0005840">
    <property type="term" value="C:ribosome"/>
    <property type="evidence" value="ECO:0007669"/>
    <property type="project" value="UniProtKB-KW"/>
</dbReference>
<proteinExistence type="inferred from homology"/>
<dbReference type="STRING" id="530584.SAMN05421630_10280"/>